<feature type="domain" description="Histidine kinase" evidence="8">
    <location>
        <begin position="349"/>
        <end position="565"/>
    </location>
</feature>
<evidence type="ECO:0000256" key="3">
    <source>
        <dbReference type="ARBA" id="ARBA00022741"/>
    </source>
</evidence>
<dbReference type="PROSITE" id="PS50109">
    <property type="entry name" value="HIS_KIN"/>
    <property type="match status" value="1"/>
</dbReference>
<dbReference type="GO" id="GO:0004673">
    <property type="term" value="F:protein histidine kinase activity"/>
    <property type="evidence" value="ECO:0007669"/>
    <property type="project" value="UniProtKB-EC"/>
</dbReference>
<evidence type="ECO:0000256" key="4">
    <source>
        <dbReference type="ARBA" id="ARBA00022777"/>
    </source>
</evidence>
<feature type="transmembrane region" description="Helical" evidence="7">
    <location>
        <begin position="36"/>
        <end position="54"/>
    </location>
</feature>
<keyword evidence="5" id="KW-0067">ATP-binding</keyword>
<dbReference type="SMART" id="SM00387">
    <property type="entry name" value="HATPase_c"/>
    <property type="match status" value="1"/>
</dbReference>
<dbReference type="InterPro" id="IPR000014">
    <property type="entry name" value="PAS"/>
</dbReference>
<evidence type="ECO:0000256" key="1">
    <source>
        <dbReference type="ARBA" id="ARBA00022553"/>
    </source>
</evidence>
<dbReference type="Pfam" id="PF00989">
    <property type="entry name" value="PAS"/>
    <property type="match status" value="1"/>
</dbReference>
<dbReference type="CDD" id="cd00082">
    <property type="entry name" value="HisKA"/>
    <property type="match status" value="1"/>
</dbReference>
<dbReference type="InterPro" id="IPR003594">
    <property type="entry name" value="HATPase_dom"/>
</dbReference>
<keyword evidence="7" id="KW-1133">Transmembrane helix</keyword>
<evidence type="ECO:0000259" key="8">
    <source>
        <dbReference type="PROSITE" id="PS50109"/>
    </source>
</evidence>
<keyword evidence="3" id="KW-0547">Nucleotide-binding</keyword>
<keyword evidence="6" id="KW-0902">Two-component regulatory system</keyword>
<evidence type="ECO:0000313" key="9">
    <source>
        <dbReference type="EMBL" id="UYP46756.1"/>
    </source>
</evidence>
<dbReference type="InterPro" id="IPR005467">
    <property type="entry name" value="His_kinase_dom"/>
</dbReference>
<dbReference type="EMBL" id="CP104013">
    <property type="protein sequence ID" value="UYP46756.1"/>
    <property type="molecule type" value="Genomic_DNA"/>
</dbReference>
<feature type="transmembrane region" description="Helical" evidence="7">
    <location>
        <begin position="176"/>
        <end position="195"/>
    </location>
</feature>
<proteinExistence type="predicted"/>
<keyword evidence="4 9" id="KW-0418">Kinase</keyword>
<keyword evidence="2 9" id="KW-0808">Transferase</keyword>
<evidence type="ECO:0000256" key="6">
    <source>
        <dbReference type="ARBA" id="ARBA00023012"/>
    </source>
</evidence>
<dbReference type="PANTHER" id="PTHR43065:SF46">
    <property type="entry name" value="C4-DICARBOXYLATE TRANSPORT SENSOR PROTEIN DCTB"/>
    <property type="match status" value="1"/>
</dbReference>
<sequence>MIELTMMIFFNFISIFILLLIDTYMYISFKDSSFKLWNFALISYLIFIFTQFFFDSESPSPYLYLLRMLMLILATFLMNAGVQKFVGRTPSISHFINLGLAAIWLCVGVVYIPNLNLISVPIFISLDISLFIGLYILQKFYSNGFELRFNFVVTILWAINYLCFPLIDIYKEKGVIFDSVNVVFILFQGLSFILMHSHRRNEELLKESSRLIMTINHLTDGLLILNLDHQIALMNQKAEIMTGIRYSEAKAHLLEDVYITRNLNDKDTHPTYFDEILKDPTSKPSRECYLISKDKQKRIVSESVRPTLNFRGELTGFIILFRDITKLSYFEEESVISRNLNSISTLAGGIAHDFNNILTSIIGNISIIKEEDDLGPEKEEIVNDIESAAYRAKKLANQYLTFAEGGNPIKKLGDPVKLVKNMIDELLHNSNISYDVQVKTEIWPVKFDKEQMELAISNLIINALESMPNSGLLTIIFDNIAIPNNSDFGLVSDNYVQISITDTGIGIQPENIMKVFDPYFTTKPDHKGIGLPTTYSIIKKHNGNIKLQSEVGVGTYISFFLPAVVQN</sequence>
<keyword evidence="1" id="KW-0597">Phosphoprotein</keyword>
<dbReference type="EC" id="2.7.13.3" evidence="9"/>
<dbReference type="SUPFAM" id="SSF55785">
    <property type="entry name" value="PYP-like sensor domain (PAS domain)"/>
    <property type="match status" value="1"/>
</dbReference>
<dbReference type="Pfam" id="PF02518">
    <property type="entry name" value="HATPase_c"/>
    <property type="match status" value="1"/>
</dbReference>
<dbReference type="Gene3D" id="3.30.565.10">
    <property type="entry name" value="Histidine kinase-like ATPase, C-terminal domain"/>
    <property type="match status" value="1"/>
</dbReference>
<feature type="transmembrane region" description="Helical" evidence="7">
    <location>
        <begin position="6"/>
        <end position="27"/>
    </location>
</feature>
<name>A0ABY6HVZ6_9ARCH</name>
<dbReference type="CDD" id="cd00130">
    <property type="entry name" value="PAS"/>
    <property type="match status" value="1"/>
</dbReference>
<feature type="transmembrane region" description="Helical" evidence="7">
    <location>
        <begin position="94"/>
        <end position="112"/>
    </location>
</feature>
<dbReference type="Proteomes" id="UP001208689">
    <property type="component" value="Chromosome"/>
</dbReference>
<dbReference type="InterPro" id="IPR003661">
    <property type="entry name" value="HisK_dim/P_dom"/>
</dbReference>
<evidence type="ECO:0000256" key="7">
    <source>
        <dbReference type="SAM" id="Phobius"/>
    </source>
</evidence>
<keyword evidence="7" id="KW-0812">Transmembrane</keyword>
<feature type="transmembrane region" description="Helical" evidence="7">
    <location>
        <begin position="118"/>
        <end position="137"/>
    </location>
</feature>
<keyword evidence="10" id="KW-1185">Reference proteome</keyword>
<dbReference type="InterPro" id="IPR035965">
    <property type="entry name" value="PAS-like_dom_sf"/>
</dbReference>
<evidence type="ECO:0000313" key="10">
    <source>
        <dbReference type="Proteomes" id="UP001208689"/>
    </source>
</evidence>
<evidence type="ECO:0000256" key="2">
    <source>
        <dbReference type="ARBA" id="ARBA00022679"/>
    </source>
</evidence>
<dbReference type="SUPFAM" id="SSF47384">
    <property type="entry name" value="Homodimeric domain of signal transducing histidine kinase"/>
    <property type="match status" value="1"/>
</dbReference>
<dbReference type="PANTHER" id="PTHR43065">
    <property type="entry name" value="SENSOR HISTIDINE KINASE"/>
    <property type="match status" value="1"/>
</dbReference>
<dbReference type="SMART" id="SM00388">
    <property type="entry name" value="HisKA"/>
    <property type="match status" value="1"/>
</dbReference>
<dbReference type="InterPro" id="IPR036890">
    <property type="entry name" value="HATPase_C_sf"/>
</dbReference>
<protein>
    <submittedName>
        <fullName evidence="9">Sensor histidine kinase RcsC</fullName>
        <ecNumber evidence="9">2.7.13.3</ecNumber>
    </submittedName>
</protein>
<dbReference type="Gene3D" id="3.30.450.20">
    <property type="entry name" value="PAS domain"/>
    <property type="match status" value="1"/>
</dbReference>
<dbReference type="PRINTS" id="PR00344">
    <property type="entry name" value="BCTRLSENSOR"/>
</dbReference>
<feature type="transmembrane region" description="Helical" evidence="7">
    <location>
        <begin position="60"/>
        <end position="82"/>
    </location>
</feature>
<dbReference type="InterPro" id="IPR004358">
    <property type="entry name" value="Sig_transdc_His_kin-like_C"/>
</dbReference>
<evidence type="ECO:0000256" key="5">
    <source>
        <dbReference type="ARBA" id="ARBA00022840"/>
    </source>
</evidence>
<feature type="transmembrane region" description="Helical" evidence="7">
    <location>
        <begin position="149"/>
        <end position="170"/>
    </location>
</feature>
<gene>
    <name evidence="9" type="ORF">NEF87_003041</name>
</gene>
<dbReference type="NCBIfam" id="TIGR00229">
    <property type="entry name" value="sensory_box"/>
    <property type="match status" value="1"/>
</dbReference>
<dbReference type="SUPFAM" id="SSF55874">
    <property type="entry name" value="ATPase domain of HSP90 chaperone/DNA topoisomerase II/histidine kinase"/>
    <property type="match status" value="1"/>
</dbReference>
<dbReference type="InterPro" id="IPR013767">
    <property type="entry name" value="PAS_fold"/>
</dbReference>
<reference evidence="9" key="1">
    <citation type="submission" date="2022-09" db="EMBL/GenBank/DDBJ databases">
        <title>Actin cytoskeleton and complex cell architecture in an #Asgard archaeon.</title>
        <authorList>
            <person name="Ponce Toledo R.I."/>
            <person name="Schleper C."/>
            <person name="Rodrigues Oliveira T."/>
            <person name="Wollweber F."/>
            <person name="Xu J."/>
            <person name="Rittmann S."/>
            <person name="Klingl A."/>
            <person name="Pilhofer M."/>
        </authorList>
    </citation>
    <scope>NUCLEOTIDE SEQUENCE</scope>
    <source>
        <strain evidence="9">B-35</strain>
    </source>
</reference>
<dbReference type="Pfam" id="PF00512">
    <property type="entry name" value="HisKA"/>
    <property type="match status" value="1"/>
</dbReference>
<keyword evidence="7" id="KW-0472">Membrane</keyword>
<dbReference type="Gene3D" id="1.10.287.130">
    <property type="match status" value="1"/>
</dbReference>
<organism evidence="9 10">
    <name type="scientific">Candidatus Lokiarchaeum ossiferum</name>
    <dbReference type="NCBI Taxonomy" id="2951803"/>
    <lineage>
        <taxon>Archaea</taxon>
        <taxon>Promethearchaeati</taxon>
        <taxon>Promethearchaeota</taxon>
        <taxon>Promethearchaeia</taxon>
        <taxon>Promethearchaeales</taxon>
        <taxon>Promethearchaeaceae</taxon>
        <taxon>Candidatus Lokiarchaeum</taxon>
    </lineage>
</organism>
<dbReference type="InterPro" id="IPR036097">
    <property type="entry name" value="HisK_dim/P_sf"/>
</dbReference>
<accession>A0ABY6HVZ6</accession>